<evidence type="ECO:0000256" key="2">
    <source>
        <dbReference type="ARBA" id="ARBA00022840"/>
    </source>
</evidence>
<gene>
    <name evidence="4" type="ORF">SAMN06264868_1077</name>
</gene>
<keyword evidence="1" id="KW-0547">Nucleotide-binding</keyword>
<proteinExistence type="predicted"/>
<sequence>MMKALIVNNITVEYRKKIGIKDASFDAEDGEIIGFIGADGSGKSSLLHAIAGTIKFKGEVIYKGYSYHSPSEAENIKQFIGFMPQGIGLVLYPLLTVKEHLDFFTAIRNIKKDKNYWQYRESLLEMAGLSEFQDRLAKNLSGGMQQKLSLICTLIHKPKLLIADEPTTGVDPLSRRKLWEIIDDNRKKEGIIAIVSTGYMQDAEKMDKILLFDEGMVIAKGKGEELKNSIAENVYIETSCSDDCFTFNKKTYSIKPLNAPHAKPELEDIFFITALKKYKDIPDIKIEDRETKADIPEVVMEAKGLTKRFGSFVANKNIDMIIKKGEIVGLLGPNGAGKTTFIKMLLGLLPIDEGELILLGKKIKSYKDRLELKSKIGYVSQRFALYNDLTVQENLIYFSNIHQIPISKALSRINNLAKGLRFEEYLNYLPSELPLGINQRISVAAALIHEPLILFLDEPTSGVDAIARAQLWKLLHLLKVKWGISILITTHYMSEAEYCDRVVLFKDGEKVADSTIKELYNRFPDAKNFEEIFVKFYE</sequence>
<dbReference type="EMBL" id="FXTX01000007">
    <property type="protein sequence ID" value="SMP09662.1"/>
    <property type="molecule type" value="Genomic_DNA"/>
</dbReference>
<dbReference type="SUPFAM" id="SSF52540">
    <property type="entry name" value="P-loop containing nucleoside triphosphate hydrolases"/>
    <property type="match status" value="2"/>
</dbReference>
<evidence type="ECO:0000313" key="5">
    <source>
        <dbReference type="Proteomes" id="UP001157947"/>
    </source>
</evidence>
<dbReference type="Gene3D" id="3.40.50.300">
    <property type="entry name" value="P-loop containing nucleotide triphosphate hydrolases"/>
    <property type="match status" value="2"/>
</dbReference>
<evidence type="ECO:0000256" key="1">
    <source>
        <dbReference type="ARBA" id="ARBA00022741"/>
    </source>
</evidence>
<dbReference type="GO" id="GO:0016887">
    <property type="term" value="F:ATP hydrolysis activity"/>
    <property type="evidence" value="ECO:0007669"/>
    <property type="project" value="InterPro"/>
</dbReference>
<accession>A0AA45WKZ7</accession>
<dbReference type="CDD" id="cd03230">
    <property type="entry name" value="ABC_DR_subfamily_A"/>
    <property type="match status" value="2"/>
</dbReference>
<dbReference type="InterPro" id="IPR003593">
    <property type="entry name" value="AAA+_ATPase"/>
</dbReference>
<dbReference type="AlphaFoldDB" id="A0AA45WKZ7"/>
<reference evidence="4" key="1">
    <citation type="submission" date="2017-05" db="EMBL/GenBank/DDBJ databases">
        <authorList>
            <person name="Varghese N."/>
            <person name="Submissions S."/>
        </authorList>
    </citation>
    <scope>NUCLEOTIDE SEQUENCE</scope>
    <source>
        <strain evidence="4">DSM 18763</strain>
    </source>
</reference>
<dbReference type="PROSITE" id="PS50893">
    <property type="entry name" value="ABC_TRANSPORTER_2"/>
    <property type="match status" value="2"/>
</dbReference>
<dbReference type="Pfam" id="PF00005">
    <property type="entry name" value="ABC_tran"/>
    <property type="match status" value="2"/>
</dbReference>
<dbReference type="GO" id="GO:0005524">
    <property type="term" value="F:ATP binding"/>
    <property type="evidence" value="ECO:0007669"/>
    <property type="project" value="UniProtKB-KW"/>
</dbReference>
<dbReference type="InterPro" id="IPR027417">
    <property type="entry name" value="P-loop_NTPase"/>
</dbReference>
<keyword evidence="5" id="KW-1185">Reference proteome</keyword>
<feature type="domain" description="ABC transporter" evidence="3">
    <location>
        <begin position="300"/>
        <end position="532"/>
    </location>
</feature>
<keyword evidence="2" id="KW-0067">ATP-binding</keyword>
<evidence type="ECO:0000259" key="3">
    <source>
        <dbReference type="PROSITE" id="PS50893"/>
    </source>
</evidence>
<evidence type="ECO:0000313" key="4">
    <source>
        <dbReference type="EMBL" id="SMP09662.1"/>
    </source>
</evidence>
<comment type="caution">
    <text evidence="4">The sequence shown here is derived from an EMBL/GenBank/DDBJ whole genome shotgun (WGS) entry which is preliminary data.</text>
</comment>
<dbReference type="PROSITE" id="PS00211">
    <property type="entry name" value="ABC_TRANSPORTER_1"/>
    <property type="match status" value="1"/>
</dbReference>
<dbReference type="PANTHER" id="PTHR43038:SF3">
    <property type="entry name" value="ABC TRANSPORTER G FAMILY MEMBER 20 ISOFORM X1"/>
    <property type="match status" value="1"/>
</dbReference>
<feature type="domain" description="ABC transporter" evidence="3">
    <location>
        <begin position="5"/>
        <end position="239"/>
    </location>
</feature>
<protein>
    <submittedName>
        <fullName evidence="4">Ribosome-dependent ATPase</fullName>
    </submittedName>
</protein>
<name>A0AA45WKZ7_9AQUI</name>
<dbReference type="InterPro" id="IPR017871">
    <property type="entry name" value="ABC_transporter-like_CS"/>
</dbReference>
<dbReference type="SMART" id="SM00382">
    <property type="entry name" value="AAA"/>
    <property type="match status" value="2"/>
</dbReference>
<organism evidence="4 5">
    <name type="scientific">Venenivibrio stagnispumantis</name>
    <dbReference type="NCBI Taxonomy" id="407998"/>
    <lineage>
        <taxon>Bacteria</taxon>
        <taxon>Pseudomonadati</taxon>
        <taxon>Aquificota</taxon>
        <taxon>Aquificia</taxon>
        <taxon>Aquificales</taxon>
        <taxon>Hydrogenothermaceae</taxon>
        <taxon>Venenivibrio</taxon>
    </lineage>
</organism>
<dbReference type="PANTHER" id="PTHR43038">
    <property type="entry name" value="ATP-BINDING CASSETTE, SUB-FAMILY H, MEMBER 1"/>
    <property type="match status" value="1"/>
</dbReference>
<dbReference type="InterPro" id="IPR003439">
    <property type="entry name" value="ABC_transporter-like_ATP-bd"/>
</dbReference>
<dbReference type="Proteomes" id="UP001157947">
    <property type="component" value="Unassembled WGS sequence"/>
</dbReference>